<evidence type="ECO:0000256" key="1">
    <source>
        <dbReference type="SAM" id="MobiDB-lite"/>
    </source>
</evidence>
<feature type="compositionally biased region" description="Basic and acidic residues" evidence="1">
    <location>
        <begin position="74"/>
        <end position="87"/>
    </location>
</feature>
<proteinExistence type="predicted"/>
<feature type="compositionally biased region" description="Low complexity" evidence="1">
    <location>
        <begin position="88"/>
        <end position="102"/>
    </location>
</feature>
<name>A0A6U5JIE3_9STRA</name>
<dbReference type="EMBL" id="HBFR01030209">
    <property type="protein sequence ID" value="CAD8894734.1"/>
    <property type="molecule type" value="Transcribed_RNA"/>
</dbReference>
<organism evidence="4">
    <name type="scientific">Corethron hystrix</name>
    <dbReference type="NCBI Taxonomy" id="216773"/>
    <lineage>
        <taxon>Eukaryota</taxon>
        <taxon>Sar</taxon>
        <taxon>Stramenopiles</taxon>
        <taxon>Ochrophyta</taxon>
        <taxon>Bacillariophyta</taxon>
        <taxon>Coscinodiscophyceae</taxon>
        <taxon>Corethrophycidae</taxon>
        <taxon>Corethrales</taxon>
        <taxon>Corethraceae</taxon>
        <taxon>Corethron</taxon>
    </lineage>
</organism>
<dbReference type="AlphaFoldDB" id="A0A6U5JIE3"/>
<evidence type="ECO:0000313" key="3">
    <source>
        <dbReference type="EMBL" id="CAD8894735.1"/>
    </source>
</evidence>
<evidence type="ECO:0000313" key="2">
    <source>
        <dbReference type="EMBL" id="CAD8894734.1"/>
    </source>
</evidence>
<evidence type="ECO:0000313" key="4">
    <source>
        <dbReference type="EMBL" id="CAD8894736.1"/>
    </source>
</evidence>
<feature type="region of interest" description="Disordered" evidence="1">
    <location>
        <begin position="74"/>
        <end position="137"/>
    </location>
</feature>
<gene>
    <name evidence="2" type="ORF">CHYS00102_LOCUS21948</name>
    <name evidence="3" type="ORF">CHYS00102_LOCUS21949</name>
    <name evidence="4" type="ORF">CHYS00102_LOCUS21950</name>
</gene>
<accession>A0A6U5JIE3</accession>
<dbReference type="EMBL" id="HBFR01030210">
    <property type="protein sequence ID" value="CAD8894735.1"/>
    <property type="molecule type" value="Transcribed_RNA"/>
</dbReference>
<reference evidence="4" key="1">
    <citation type="submission" date="2021-01" db="EMBL/GenBank/DDBJ databases">
        <authorList>
            <person name="Corre E."/>
            <person name="Pelletier E."/>
            <person name="Niang G."/>
            <person name="Scheremetjew M."/>
            <person name="Finn R."/>
            <person name="Kale V."/>
            <person name="Holt S."/>
            <person name="Cochrane G."/>
            <person name="Meng A."/>
            <person name="Brown T."/>
            <person name="Cohen L."/>
        </authorList>
    </citation>
    <scope>NUCLEOTIDE SEQUENCE</scope>
    <source>
        <strain evidence="4">308</strain>
    </source>
</reference>
<protein>
    <submittedName>
        <fullName evidence="4">Uncharacterized protein</fullName>
    </submittedName>
</protein>
<sequence>MDIGKTGENFQSTNLTSLHPMFCFSVVTERSTYCFQARSSLERETVVTALMVILNETYLDDVVSAERICREQQEVVGAEEEKSEPKSDATAPSTPTSSSKKPYFLSPSQRTYIHDNRTGNSSIHEDEGTEASLARLPEKDSVPVLAPFISDLPPRQTKKSTQSVDDGAHCTNTENSICVESEVKISHPESEKWCDQLCTMTLQDITDVMSDMLHDIDDVKICGETITNAICGPYGIIVPSCDSKNREVLEKNICTFLSSSTRSDSWFEGRVWSIFDVCVEKALTNEPVELRRVLRNRATVLNAQARRLKTLRDEMNFFYAVKSAGEKMSWIDITKSMDDADDDYLGILPTNHAVTSPASAKGSTTSCSFFSECSPPIITGSTKVDEGEDLFYDSDPGDIRVRHKASRKVMVDKKNVPTDSLRGETDKCGLHNVGIQNEKTVEENILQEMKNENFTLVWHPTQSKHGQNRSPVCVKSWIELGSRLRTRFVQPKFMWRAAFESKLDKKQLNVSSQIPNNIELLDICRIVPAVSIDRNLHPLAKLINSFSIETSDDIFMFEARSEEEKQRIIHGLKLVVARLASKLIVGDEDVYDEFFTPGGSEVAGEPPDWARSQH</sequence>
<dbReference type="EMBL" id="HBFR01030211">
    <property type="protein sequence ID" value="CAD8894736.1"/>
    <property type="molecule type" value="Transcribed_RNA"/>
</dbReference>